<gene>
    <name evidence="1" type="ORF">PV05_01726</name>
</gene>
<evidence type="ECO:0000313" key="1">
    <source>
        <dbReference type="EMBL" id="KIW61626.1"/>
    </source>
</evidence>
<accession>A0A0D2C9J2</accession>
<dbReference type="RefSeq" id="XP_013322210.1">
    <property type="nucleotide sequence ID" value="XM_013466756.1"/>
</dbReference>
<sequence length="281" mass="32641">MHEDTTPPQSHFLNLPFEIRLQIYELFATVPPLEPFQERFNDHFIAVWARRNLMLSTTIKVHTPKELHELNPQRFKYGPFTGKHIEKKFVRPEACCTLAEFDHHFLKRLQPYKICNIRKLEYNGPTWFINSTDSTSTHALDLYVDSAALRSLGRILRSYKSIMTSLSEVVLGYVWPFSPDSRSWPSQSSTDPNFEAKEVWRNAASSGNWAGTIRAMQSSTRSGIFRGWGIEKEVAIIIWRLSHRAYSIKEAKVTFRKAQSSQDLPLADQVVPQLHIEWSRY</sequence>
<dbReference type="HOGENOM" id="CLU_1057809_0_0_1"/>
<protein>
    <submittedName>
        <fullName evidence="1">Uncharacterized protein</fullName>
    </submittedName>
</protein>
<reference evidence="1 2" key="1">
    <citation type="submission" date="2015-01" db="EMBL/GenBank/DDBJ databases">
        <title>The Genome Sequence of Exophiala xenobiotica CBS118157.</title>
        <authorList>
            <consortium name="The Broad Institute Genomics Platform"/>
            <person name="Cuomo C."/>
            <person name="de Hoog S."/>
            <person name="Gorbushina A."/>
            <person name="Stielow B."/>
            <person name="Teixiera M."/>
            <person name="Abouelleil A."/>
            <person name="Chapman S.B."/>
            <person name="Priest M."/>
            <person name="Young S.K."/>
            <person name="Wortman J."/>
            <person name="Nusbaum C."/>
            <person name="Birren B."/>
        </authorList>
    </citation>
    <scope>NUCLEOTIDE SEQUENCE [LARGE SCALE GENOMIC DNA]</scope>
    <source>
        <strain evidence="1 2">CBS 118157</strain>
    </source>
</reference>
<name>A0A0D2C9J2_9EURO</name>
<dbReference type="AlphaFoldDB" id="A0A0D2C9J2"/>
<dbReference type="OrthoDB" id="4121009at2759"/>
<dbReference type="EMBL" id="KN847317">
    <property type="protein sequence ID" value="KIW61626.1"/>
    <property type="molecule type" value="Genomic_DNA"/>
</dbReference>
<keyword evidence="2" id="KW-1185">Reference proteome</keyword>
<evidence type="ECO:0000313" key="2">
    <source>
        <dbReference type="Proteomes" id="UP000054342"/>
    </source>
</evidence>
<dbReference type="GeneID" id="25323634"/>
<organism evidence="1 2">
    <name type="scientific">Exophiala xenobiotica</name>
    <dbReference type="NCBI Taxonomy" id="348802"/>
    <lineage>
        <taxon>Eukaryota</taxon>
        <taxon>Fungi</taxon>
        <taxon>Dikarya</taxon>
        <taxon>Ascomycota</taxon>
        <taxon>Pezizomycotina</taxon>
        <taxon>Eurotiomycetes</taxon>
        <taxon>Chaetothyriomycetidae</taxon>
        <taxon>Chaetothyriales</taxon>
        <taxon>Herpotrichiellaceae</taxon>
        <taxon>Exophiala</taxon>
    </lineage>
</organism>
<proteinExistence type="predicted"/>
<dbReference type="Proteomes" id="UP000054342">
    <property type="component" value="Unassembled WGS sequence"/>
</dbReference>